<dbReference type="AlphaFoldDB" id="A0A4U5PWK7"/>
<feature type="compositionally biased region" description="Polar residues" evidence="1">
    <location>
        <begin position="37"/>
        <end position="49"/>
    </location>
</feature>
<evidence type="ECO:0000313" key="2">
    <source>
        <dbReference type="EMBL" id="TKS00767.1"/>
    </source>
</evidence>
<name>A0A4U5PWK7_POPAL</name>
<accession>A0A4U5PWK7</accession>
<reference evidence="2" key="1">
    <citation type="submission" date="2018-10" db="EMBL/GenBank/DDBJ databases">
        <title>Population genomic analysis revealed the cold adaptation of white poplar.</title>
        <authorList>
            <person name="Liu Y.-J."/>
        </authorList>
    </citation>
    <scope>NUCLEOTIDE SEQUENCE [LARGE SCALE GENOMIC DNA]</scope>
    <source>
        <strain evidence="2">PAL-ZL1</strain>
    </source>
</reference>
<sequence length="139" mass="15158">MAGNLGKEDSSSVQGVQDPSIIGGSKMAGNLGKEDPSSVQDVQDQSVTGSGHKRPRAGKKSAAERSKDQREKKKVEDEKLKAKTDELEKSNSHLEGQAFQLRLDLKETREENINLKIVEKSQSDSILELGKVGFSLHTL</sequence>
<feature type="compositionally biased region" description="Basic and acidic residues" evidence="1">
    <location>
        <begin position="1"/>
        <end position="10"/>
    </location>
</feature>
<protein>
    <submittedName>
        <fullName evidence="2">Uncharacterized protein</fullName>
    </submittedName>
</protein>
<gene>
    <name evidence="2" type="ORF">D5086_0000179840</name>
</gene>
<feature type="compositionally biased region" description="Basic and acidic residues" evidence="1">
    <location>
        <begin position="61"/>
        <end position="92"/>
    </location>
</feature>
<organism evidence="2">
    <name type="scientific">Populus alba</name>
    <name type="common">White poplar</name>
    <dbReference type="NCBI Taxonomy" id="43335"/>
    <lineage>
        <taxon>Eukaryota</taxon>
        <taxon>Viridiplantae</taxon>
        <taxon>Streptophyta</taxon>
        <taxon>Embryophyta</taxon>
        <taxon>Tracheophyta</taxon>
        <taxon>Spermatophyta</taxon>
        <taxon>Magnoliopsida</taxon>
        <taxon>eudicotyledons</taxon>
        <taxon>Gunneridae</taxon>
        <taxon>Pentapetalae</taxon>
        <taxon>rosids</taxon>
        <taxon>fabids</taxon>
        <taxon>Malpighiales</taxon>
        <taxon>Salicaceae</taxon>
        <taxon>Saliceae</taxon>
        <taxon>Populus</taxon>
    </lineage>
</organism>
<evidence type="ECO:0000256" key="1">
    <source>
        <dbReference type="SAM" id="MobiDB-lite"/>
    </source>
</evidence>
<feature type="region of interest" description="Disordered" evidence="1">
    <location>
        <begin position="1"/>
        <end position="95"/>
    </location>
</feature>
<dbReference type="EMBL" id="RCHU01000595">
    <property type="protein sequence ID" value="TKS00767.1"/>
    <property type="molecule type" value="Genomic_DNA"/>
</dbReference>
<comment type="caution">
    <text evidence="2">The sequence shown here is derived from an EMBL/GenBank/DDBJ whole genome shotgun (WGS) entry which is preliminary data.</text>
</comment>
<proteinExistence type="predicted"/>